<accession>A0A0V0RDC8</accession>
<feature type="region of interest" description="Disordered" evidence="1">
    <location>
        <begin position="75"/>
        <end position="94"/>
    </location>
</feature>
<dbReference type="AlphaFoldDB" id="A0A0V0RDC8"/>
<comment type="caution">
    <text evidence="2">The sequence shown here is derived from an EMBL/GenBank/DDBJ whole genome shotgun (WGS) entry which is preliminary data.</text>
</comment>
<evidence type="ECO:0000256" key="1">
    <source>
        <dbReference type="SAM" id="MobiDB-lite"/>
    </source>
</evidence>
<keyword evidence="3" id="KW-1185">Reference proteome</keyword>
<proteinExistence type="predicted"/>
<dbReference type="Proteomes" id="UP000054630">
    <property type="component" value="Unassembled WGS sequence"/>
</dbReference>
<gene>
    <name evidence="2" type="ORF">T07_4327</name>
</gene>
<protein>
    <submittedName>
        <fullName evidence="2">Uncharacterized protein</fullName>
    </submittedName>
</protein>
<evidence type="ECO:0000313" key="3">
    <source>
        <dbReference type="Proteomes" id="UP000054630"/>
    </source>
</evidence>
<name>A0A0V0RDC8_9BILA</name>
<dbReference type="EMBL" id="JYDL01000387">
    <property type="protein sequence ID" value="KRX12463.1"/>
    <property type="molecule type" value="Genomic_DNA"/>
</dbReference>
<feature type="compositionally biased region" description="Low complexity" evidence="1">
    <location>
        <begin position="83"/>
        <end position="94"/>
    </location>
</feature>
<organism evidence="2 3">
    <name type="scientific">Trichinella nelsoni</name>
    <dbReference type="NCBI Taxonomy" id="6336"/>
    <lineage>
        <taxon>Eukaryota</taxon>
        <taxon>Metazoa</taxon>
        <taxon>Ecdysozoa</taxon>
        <taxon>Nematoda</taxon>
        <taxon>Enoplea</taxon>
        <taxon>Dorylaimia</taxon>
        <taxon>Trichinellida</taxon>
        <taxon>Trichinellidae</taxon>
        <taxon>Trichinella</taxon>
    </lineage>
</organism>
<evidence type="ECO:0000313" key="2">
    <source>
        <dbReference type="EMBL" id="KRX12463.1"/>
    </source>
</evidence>
<sequence>MCSISRISRSTTSRWAWGRRRGGSFTGWAPPVSMRCFTRLVRPRSASPREMAFPHFRSMLRRALLLRAEHSAPSTRVRVQSFDPSTPAPTSDPTLCGSATTAQPMLGWASLFASRWNFTLVPSLRTIWRDLKSMLRTMVSRKFVPRMPGTTNFSTTTTVAIFRPSPSCIGLAAPRNFRHEVALSHTCLEITETTAPLSTNNEICKFSILPGTASTLPVCGLIVAIVLSAGRLEVVAGITLAATRRCGQSRRKWPCSPHRKHSVALRAGRLLFDLSSVICSWSNRRFRASTAWAMLSFPASAFSVVRCRLPPTSVSSSAAFSASWRAFTSVVGSRRRSSLWTSFDATPQMKRATNSLSDFPARRPNSATSWANSRIDWFFRCFRPLNRTASCIRDSPWP</sequence>
<reference evidence="2 3" key="1">
    <citation type="submission" date="2015-01" db="EMBL/GenBank/DDBJ databases">
        <title>Evolution of Trichinella species and genotypes.</title>
        <authorList>
            <person name="Korhonen P.K."/>
            <person name="Edoardo P."/>
            <person name="Giuseppe L.R."/>
            <person name="Gasser R.B."/>
        </authorList>
    </citation>
    <scope>NUCLEOTIDE SEQUENCE [LARGE SCALE GENOMIC DNA]</scope>
    <source>
        <strain evidence="2">ISS37</strain>
    </source>
</reference>